<proteinExistence type="predicted"/>
<dbReference type="FunFam" id="3.10.20.90:FF:000111">
    <property type="entry name" value="Histidine ammonia-lyase"/>
    <property type="match status" value="1"/>
</dbReference>
<name>A0A401QDG3_SCYTO</name>
<protein>
    <recommendedName>
        <fullName evidence="1">Par3/HAL N-terminal domain-containing protein</fullName>
    </recommendedName>
</protein>
<evidence type="ECO:0000259" key="1">
    <source>
        <dbReference type="Pfam" id="PF12053"/>
    </source>
</evidence>
<accession>A0A401QDG3</accession>
<feature type="domain" description="Par3/HAL N-terminal" evidence="1">
    <location>
        <begin position="5"/>
        <end position="82"/>
    </location>
</feature>
<dbReference type="Gene3D" id="3.10.20.90">
    <property type="entry name" value="Phosphatidylinositol 3-kinase Catalytic Subunit, Chain A, domain 1"/>
    <property type="match status" value="1"/>
</dbReference>
<dbReference type="Proteomes" id="UP000288216">
    <property type="component" value="Unassembled WGS sequence"/>
</dbReference>
<evidence type="ECO:0000313" key="2">
    <source>
        <dbReference type="EMBL" id="GCB83367.1"/>
    </source>
</evidence>
<evidence type="ECO:0000313" key="3">
    <source>
        <dbReference type="Proteomes" id="UP000288216"/>
    </source>
</evidence>
<dbReference type="OrthoDB" id="9946709at2759"/>
<comment type="caution">
    <text evidence="2">The sequence shown here is derived from an EMBL/GenBank/DDBJ whole genome shotgun (WGS) entry which is preliminary data.</text>
</comment>
<gene>
    <name evidence="2" type="ORF">scyTo_0023670</name>
</gene>
<dbReference type="EMBL" id="BFAA01032166">
    <property type="protein sequence ID" value="GCB83367.1"/>
    <property type="molecule type" value="Genomic_DNA"/>
</dbReference>
<dbReference type="STRING" id="75743.A0A401QDG3"/>
<dbReference type="Pfam" id="PF12053">
    <property type="entry name" value="Par3_HAL_N_term"/>
    <property type="match status" value="1"/>
</dbReference>
<keyword evidence="3" id="KW-1185">Reference proteome</keyword>
<dbReference type="InterPro" id="IPR021922">
    <property type="entry name" value="Par3/HAL_N"/>
</dbReference>
<dbReference type="AlphaFoldDB" id="A0A401QDG3"/>
<sequence length="116" mass="13394">MSRFTVHVREEWLTVPCKDTQASVQWLGTEALRRYLKNKPDSGAVSLGNNGFLVRRCQGLSLLDPDDAIEDVLEDNDFIEVVLKDDVMSSEFIPSQPEKIHLYSRYHEPNEVNMWL</sequence>
<reference evidence="2 3" key="1">
    <citation type="journal article" date="2018" name="Nat. Ecol. Evol.">
        <title>Shark genomes provide insights into elasmobranch evolution and the origin of vertebrates.</title>
        <authorList>
            <person name="Hara Y"/>
            <person name="Yamaguchi K"/>
            <person name="Onimaru K"/>
            <person name="Kadota M"/>
            <person name="Koyanagi M"/>
            <person name="Keeley SD"/>
            <person name="Tatsumi K"/>
            <person name="Tanaka K"/>
            <person name="Motone F"/>
            <person name="Kageyama Y"/>
            <person name="Nozu R"/>
            <person name="Adachi N"/>
            <person name="Nishimura O"/>
            <person name="Nakagawa R"/>
            <person name="Tanegashima C"/>
            <person name="Kiyatake I"/>
            <person name="Matsumoto R"/>
            <person name="Murakumo K"/>
            <person name="Nishida K"/>
            <person name="Terakita A"/>
            <person name="Kuratani S"/>
            <person name="Sato K"/>
            <person name="Hyodo S Kuraku.S."/>
        </authorList>
    </citation>
    <scope>NUCLEOTIDE SEQUENCE [LARGE SCALE GENOMIC DNA]</scope>
</reference>
<dbReference type="OMA" id="YSRYHEP"/>
<organism evidence="2 3">
    <name type="scientific">Scyliorhinus torazame</name>
    <name type="common">Cloudy catshark</name>
    <name type="synonym">Catulus torazame</name>
    <dbReference type="NCBI Taxonomy" id="75743"/>
    <lineage>
        <taxon>Eukaryota</taxon>
        <taxon>Metazoa</taxon>
        <taxon>Chordata</taxon>
        <taxon>Craniata</taxon>
        <taxon>Vertebrata</taxon>
        <taxon>Chondrichthyes</taxon>
        <taxon>Elasmobranchii</taxon>
        <taxon>Galeomorphii</taxon>
        <taxon>Galeoidea</taxon>
        <taxon>Carcharhiniformes</taxon>
        <taxon>Scyliorhinidae</taxon>
        <taxon>Scyliorhinus</taxon>
    </lineage>
</organism>